<protein>
    <recommendedName>
        <fullName evidence="4">Glycosyltransferase RgtA/B/C/D-like domain-containing protein</fullName>
    </recommendedName>
</protein>
<comment type="caution">
    <text evidence="2">The sequence shown here is derived from an EMBL/GenBank/DDBJ whole genome shotgun (WGS) entry which is preliminary data.</text>
</comment>
<proteinExistence type="predicted"/>
<accession>A0A2S9YWK8</accession>
<feature type="transmembrane region" description="Helical" evidence="1">
    <location>
        <begin position="68"/>
        <end position="89"/>
    </location>
</feature>
<name>A0A2S9YWK8_9BACT</name>
<organism evidence="2 3">
    <name type="scientific">Enhygromyxa salina</name>
    <dbReference type="NCBI Taxonomy" id="215803"/>
    <lineage>
        <taxon>Bacteria</taxon>
        <taxon>Pseudomonadati</taxon>
        <taxon>Myxococcota</taxon>
        <taxon>Polyangia</taxon>
        <taxon>Nannocystales</taxon>
        <taxon>Nannocystaceae</taxon>
        <taxon>Enhygromyxa</taxon>
    </lineage>
</organism>
<evidence type="ECO:0000313" key="3">
    <source>
        <dbReference type="Proteomes" id="UP000238823"/>
    </source>
</evidence>
<dbReference type="EMBL" id="PVNL01000022">
    <property type="protein sequence ID" value="PRQ09432.1"/>
    <property type="molecule type" value="Genomic_DNA"/>
</dbReference>
<dbReference type="Proteomes" id="UP000238823">
    <property type="component" value="Unassembled WGS sequence"/>
</dbReference>
<evidence type="ECO:0008006" key="4">
    <source>
        <dbReference type="Google" id="ProtNLM"/>
    </source>
</evidence>
<evidence type="ECO:0000256" key="1">
    <source>
        <dbReference type="SAM" id="Phobius"/>
    </source>
</evidence>
<reference evidence="2 3" key="1">
    <citation type="submission" date="2018-03" db="EMBL/GenBank/DDBJ databases">
        <title>Draft Genome Sequences of the Obligatory Marine Myxobacteria Enhygromyxa salina SWB007.</title>
        <authorList>
            <person name="Poehlein A."/>
            <person name="Moghaddam J.A."/>
            <person name="Harms H."/>
            <person name="Alanjari M."/>
            <person name="Koenig G.M."/>
            <person name="Daniel R."/>
            <person name="Schaeberle T.F."/>
        </authorList>
    </citation>
    <scope>NUCLEOTIDE SEQUENCE [LARGE SCALE GENOMIC DNA]</scope>
    <source>
        <strain evidence="2 3">SWB007</strain>
    </source>
</reference>
<evidence type="ECO:0000313" key="2">
    <source>
        <dbReference type="EMBL" id="PRQ09432.1"/>
    </source>
</evidence>
<keyword evidence="1" id="KW-0812">Transmembrane</keyword>
<sequence length="645" mass="71887">MLLLLAFALVILRHGWLVDDAYISLRTVDNFCNGHGLVWNVGERVQAFTHPLWLLLCWAVYSITNEFFYSLIIFGALVSTGAVAIVSIRLARSEWVGIIVLLAATLSHAFVDYATSGLENPLTHLLIALSAWVYLGRVPDVRRFTLLCLLGGLSLLSRPDNAVLLGPVVLAAGIQAFRRGEKLTPLLRGAVLASAPLVAWELFSLVYYGALVPNTALAKLNSGIDAGQLAHQGLLYFVSTLDADPLTLLIIVAGVVAPFMTRDRKMIPFAVGIILHALYMTKIGGDFMLGRFFTAPMFMALVCLSQIKRIELTQFLIIAAIVAGIGLSAHPNTLETNSTIRVPHNQARTGRRVTNEHALLFHAASLLSANRWDEMPNHGWTDLGLRGARPGRKTVIARAMGYRGLAAGPDVHLVDDVALTDPLLARMPALWRPDWMTGHFIRTIPPGYIQTLETGENVIEDPQVHELYERIDLVTHGDLWSWDRFRAIWWLNTGGPAELLNEEAWRFHGASRRNASSIAAKPVADGTPINSKLVRRFTDAGVYVKYKQLKRAHELEVSVNDADRFEIRFYDHAEEVARVPVPRQLEWNQDGVSARHIELPEVLSERGFTRLRILPMTRQRKRQPYYAISHLLFDEEIEAGKATPL</sequence>
<gene>
    <name evidence="2" type="ORF">ENSA7_08380</name>
</gene>
<feature type="transmembrane region" description="Helical" evidence="1">
    <location>
        <begin position="95"/>
        <end position="115"/>
    </location>
</feature>
<feature type="transmembrane region" description="Helical" evidence="1">
    <location>
        <begin position="234"/>
        <end position="259"/>
    </location>
</feature>
<dbReference type="AlphaFoldDB" id="A0A2S9YWK8"/>
<feature type="transmembrane region" description="Helical" evidence="1">
    <location>
        <begin position="189"/>
        <end position="210"/>
    </location>
</feature>
<keyword evidence="1" id="KW-0472">Membrane</keyword>
<keyword evidence="1" id="KW-1133">Transmembrane helix</keyword>
<feature type="transmembrane region" description="Helical" evidence="1">
    <location>
        <begin position="266"/>
        <end position="281"/>
    </location>
</feature>
<feature type="transmembrane region" description="Helical" evidence="1">
    <location>
        <begin position="122"/>
        <end position="139"/>
    </location>
</feature>